<dbReference type="InterPro" id="IPR034904">
    <property type="entry name" value="FSCA_dom_sf"/>
</dbReference>
<evidence type="ECO:0000313" key="4">
    <source>
        <dbReference type="EMBL" id="CAI4020294.1"/>
    </source>
</evidence>
<dbReference type="Pfam" id="PF13516">
    <property type="entry name" value="LRR_6"/>
    <property type="match status" value="2"/>
</dbReference>
<evidence type="ECO:0000313" key="6">
    <source>
        <dbReference type="Proteomes" id="UP001152797"/>
    </source>
</evidence>
<organism evidence="4">
    <name type="scientific">Cladocopium goreaui</name>
    <dbReference type="NCBI Taxonomy" id="2562237"/>
    <lineage>
        <taxon>Eukaryota</taxon>
        <taxon>Sar</taxon>
        <taxon>Alveolata</taxon>
        <taxon>Dinophyceae</taxon>
        <taxon>Suessiales</taxon>
        <taxon>Symbiodiniaceae</taxon>
        <taxon>Cladocopium</taxon>
    </lineage>
</organism>
<dbReference type="SUPFAM" id="SSF117916">
    <property type="entry name" value="Fe-S cluster assembly (FSCA) domain-like"/>
    <property type="match status" value="1"/>
</dbReference>
<dbReference type="Proteomes" id="UP001152797">
    <property type="component" value="Unassembled WGS sequence"/>
</dbReference>
<dbReference type="InterPro" id="IPR001611">
    <property type="entry name" value="Leu-rich_rpt"/>
</dbReference>
<dbReference type="GO" id="GO:0140535">
    <property type="term" value="C:intracellular protein-containing complex"/>
    <property type="evidence" value="ECO:0007669"/>
    <property type="project" value="UniProtKB-ARBA"/>
</dbReference>
<dbReference type="PANTHER" id="PTHR12377">
    <property type="entry name" value="CYTOSOLIC IRON-SULFUR ASSEMBLY COMPONENT 2B-RELATED"/>
    <property type="match status" value="1"/>
</dbReference>
<dbReference type="EMBL" id="CAMXCT030006800">
    <property type="protein sequence ID" value="CAL4807606.1"/>
    <property type="molecule type" value="Genomic_DNA"/>
</dbReference>
<comment type="similarity">
    <text evidence="1">Belongs to the MIP18 family.</text>
</comment>
<dbReference type="EMBL" id="CAMXCT010006800">
    <property type="protein sequence ID" value="CAI4020294.1"/>
    <property type="molecule type" value="Genomic_DNA"/>
</dbReference>
<dbReference type="GO" id="GO:0051604">
    <property type="term" value="P:protein maturation"/>
    <property type="evidence" value="ECO:0007669"/>
    <property type="project" value="InterPro"/>
</dbReference>
<dbReference type="FunFam" id="3.30.300.130:FF:000005">
    <property type="entry name" value="Mitotic spindle-associated mmxd complex subunit"/>
    <property type="match status" value="1"/>
</dbReference>
<dbReference type="Gene3D" id="3.80.10.10">
    <property type="entry name" value="Ribonuclease Inhibitor"/>
    <property type="match status" value="1"/>
</dbReference>
<dbReference type="PANTHER" id="PTHR12377:SF0">
    <property type="entry name" value="CYTOSOLIC IRON-SULFUR ASSEMBLY COMPONENT 2B"/>
    <property type="match status" value="1"/>
</dbReference>
<evidence type="ECO:0000256" key="1">
    <source>
        <dbReference type="ARBA" id="ARBA00010381"/>
    </source>
</evidence>
<gene>
    <name evidence="4" type="ORF">C1SCF055_LOCUS44721</name>
</gene>
<name>A0A9P1GSK7_9DINO</name>
<evidence type="ECO:0000259" key="3">
    <source>
        <dbReference type="Pfam" id="PF01883"/>
    </source>
</evidence>
<reference evidence="5 6" key="2">
    <citation type="submission" date="2024-05" db="EMBL/GenBank/DDBJ databases">
        <authorList>
            <person name="Chen Y."/>
            <person name="Shah S."/>
            <person name="Dougan E. K."/>
            <person name="Thang M."/>
            <person name="Chan C."/>
        </authorList>
    </citation>
    <scope>NUCLEOTIDE SEQUENCE [LARGE SCALE GENOMIC DNA]</scope>
</reference>
<comment type="caution">
    <text evidence="4">The sequence shown here is derived from an EMBL/GenBank/DDBJ whole genome shotgun (WGS) entry which is preliminary data.</text>
</comment>
<dbReference type="EMBL" id="CAMXCT020006800">
    <property type="protein sequence ID" value="CAL1173669.1"/>
    <property type="molecule type" value="Genomic_DNA"/>
</dbReference>
<accession>A0A9P1GSK7</accession>
<keyword evidence="6" id="KW-1185">Reference proteome</keyword>
<dbReference type="Gene3D" id="3.30.300.130">
    <property type="entry name" value="Fe-S cluster assembly (FSCA)"/>
    <property type="match status" value="1"/>
</dbReference>
<keyword evidence="2" id="KW-0159">Chromosome partition</keyword>
<dbReference type="GO" id="GO:1990229">
    <property type="term" value="C:iron-sulfur cluster assembly complex"/>
    <property type="evidence" value="ECO:0007669"/>
    <property type="project" value="UniProtKB-ARBA"/>
</dbReference>
<dbReference type="AlphaFoldDB" id="A0A9P1GSK7"/>
<dbReference type="GO" id="GO:0007059">
    <property type="term" value="P:chromosome segregation"/>
    <property type="evidence" value="ECO:0007669"/>
    <property type="project" value="UniProtKB-KW"/>
</dbReference>
<protein>
    <submittedName>
        <fullName evidence="5">Cytosolic iron-sulfur assembly component 2B (MSS19-interacting protein of 18 kDa) (Mitotic spindle-associated MMXD complex subunit MIP18) (Protein FAM96B)</fullName>
    </submittedName>
</protein>
<dbReference type="InterPro" id="IPR032675">
    <property type="entry name" value="LRR_dom_sf"/>
</dbReference>
<reference evidence="4" key="1">
    <citation type="submission" date="2022-10" db="EMBL/GenBank/DDBJ databases">
        <authorList>
            <person name="Chen Y."/>
            <person name="Dougan E. K."/>
            <person name="Chan C."/>
            <person name="Rhodes N."/>
            <person name="Thang M."/>
        </authorList>
    </citation>
    <scope>NUCLEOTIDE SEQUENCE</scope>
</reference>
<evidence type="ECO:0000256" key="2">
    <source>
        <dbReference type="ARBA" id="ARBA00022829"/>
    </source>
</evidence>
<dbReference type="OrthoDB" id="2746at2759"/>
<proteinExistence type="inferred from homology"/>
<dbReference type="SUPFAM" id="SSF52047">
    <property type="entry name" value="RNI-like"/>
    <property type="match status" value="1"/>
</dbReference>
<feature type="domain" description="MIP18 family-like" evidence="3">
    <location>
        <begin position="250"/>
        <end position="327"/>
    </location>
</feature>
<dbReference type="InterPro" id="IPR002744">
    <property type="entry name" value="MIP18-like"/>
</dbReference>
<evidence type="ECO:0000313" key="5">
    <source>
        <dbReference type="EMBL" id="CAL4807606.1"/>
    </source>
</evidence>
<dbReference type="Pfam" id="PF01883">
    <property type="entry name" value="FeS_assembly_P"/>
    <property type="match status" value="1"/>
</dbReference>
<sequence length="379" mass="41891">MTGILVPDLLRPWLLPSLEAPDVVFLCSVSRGLREELKWLQSFSVKFSRALFIDEDVIESLAQTIHGMPCLRHLSVCLAYQHSSTFSSTLASSLCGLQLVKLTLDIRHCNLGDQGIQAFTKTIAQLHSLTFLQLRLSFNRISRKGAQDLADAFKIRCGTHGMTDVVLDVDINPIADGAVVLLRSLGVRRLRLDMAHCRIGDTVAEELASALRNAEDNPNPVVYGGGQTIQFRSLQELLEITDLQDELSPQEIFESLRHLTDPEHPNLSLEQLKVVEAGHVWVNEDSNTVFVRFTPTVPTCSVATLIGLTIKAKLLRSLPQRYKVDVEITPGTHNTEDQVNKQLADKERVAAALENPALRNLINNGIAGTDRPDATLLLA</sequence>
<dbReference type="InterPro" id="IPR039796">
    <property type="entry name" value="MIP18"/>
</dbReference>
<dbReference type="Gene3D" id="6.10.250.1280">
    <property type="match status" value="1"/>
</dbReference>